<feature type="domain" description="NuBaID C-terminal" evidence="9">
    <location>
        <begin position="246"/>
        <end position="343"/>
    </location>
</feature>
<accession>A0A6F9DMY1</accession>
<evidence type="ECO:0000259" key="8">
    <source>
        <dbReference type="Pfam" id="PF07967"/>
    </source>
</evidence>
<feature type="region of interest" description="Disordered" evidence="7">
    <location>
        <begin position="40"/>
        <end position="60"/>
    </location>
</feature>
<dbReference type="GO" id="GO:0005634">
    <property type="term" value="C:nucleus"/>
    <property type="evidence" value="ECO:0007669"/>
    <property type="project" value="UniProtKB-SubCell"/>
</dbReference>
<feature type="domain" description="C3HC-type" evidence="8">
    <location>
        <begin position="68"/>
        <end position="197"/>
    </location>
</feature>
<evidence type="ECO:0000313" key="10">
    <source>
        <dbReference type="EMBL" id="CAB3264333.1"/>
    </source>
</evidence>
<evidence type="ECO:0000256" key="6">
    <source>
        <dbReference type="ARBA" id="ARBA00044931"/>
    </source>
</evidence>
<dbReference type="PANTHER" id="PTHR15835:SF6">
    <property type="entry name" value="ZINC FINGER C3HC-TYPE PROTEIN 1"/>
    <property type="match status" value="1"/>
</dbReference>
<sequence>MSEKLPTQQIIPSAMRPSMSVVEQVKNTLLDLVSSTLSKLSNETEDPETNGDSHNTSCNGSSVVSNRSKDGYHHRLSTFTLSYWCGKPLCQSPPLLAQYGWECIGEDLIKCCSCAAIVSMRLPWSNSNNYHQQCRKAMKQIISGHMQICSWPSNCSPHSYLYPFHLKYLTKECQVKLENEFVERANNLLKLNEWLPHVNNKVIASMNISDHVMTKLINKANLLMNEAEESEENADVAKMIKVSSTLLALCGWQTICDYSASNISIQCNDTGRKIGLWNFHSIDDRCQYTNEIAEVQDVIPPKRSRQDNETKMSIVKDSFHPVNQHHVWSPWVICLKPLDPELPHITEEDEESSNDPVDATQEPGWSVLLKIILDQKPQVLEDADNSIVGEKITSESSTPVAHIRTPPKVALSAARRMLKEWSSPN</sequence>
<dbReference type="InterPro" id="IPR013909">
    <property type="entry name" value="NuBaID_C"/>
</dbReference>
<evidence type="ECO:0000256" key="3">
    <source>
        <dbReference type="ARBA" id="ARBA00022771"/>
    </source>
</evidence>
<dbReference type="GO" id="GO:0008270">
    <property type="term" value="F:zinc ion binding"/>
    <property type="evidence" value="ECO:0007669"/>
    <property type="project" value="UniProtKB-KW"/>
</dbReference>
<evidence type="ECO:0000256" key="4">
    <source>
        <dbReference type="ARBA" id="ARBA00022833"/>
    </source>
</evidence>
<comment type="function">
    <text evidence="6">Required for proper positioning of a substantial amount of TPR at the nuclear basket (NB) through interaction with TPR.</text>
</comment>
<comment type="subcellular location">
    <subcellularLocation>
        <location evidence="1">Nucleus</location>
    </subcellularLocation>
</comment>
<feature type="compositionally biased region" description="Polar residues" evidence="7">
    <location>
        <begin position="50"/>
        <end position="60"/>
    </location>
</feature>
<keyword evidence="3" id="KW-0863">Zinc-finger</keyword>
<dbReference type="Pfam" id="PF07967">
    <property type="entry name" value="zf-C3HC"/>
    <property type="match status" value="1"/>
</dbReference>
<proteinExistence type="evidence at transcript level"/>
<keyword evidence="2" id="KW-0479">Metal-binding</keyword>
<dbReference type="AlphaFoldDB" id="A0A6F9DMY1"/>
<dbReference type="InterPro" id="IPR012935">
    <property type="entry name" value="NuBaID_N"/>
</dbReference>
<protein>
    <submittedName>
        <fullName evidence="10">NIPA-like protein</fullName>
    </submittedName>
</protein>
<reference evidence="10" key="1">
    <citation type="submission" date="2020-04" db="EMBL/GenBank/DDBJ databases">
        <authorList>
            <person name="Neveu A P."/>
        </authorList>
    </citation>
    <scope>NUCLEOTIDE SEQUENCE</scope>
    <source>
        <tissue evidence="10">Whole embryo</tissue>
    </source>
</reference>
<name>A0A6F9DMY1_9ASCI</name>
<evidence type="ECO:0000256" key="2">
    <source>
        <dbReference type="ARBA" id="ARBA00022723"/>
    </source>
</evidence>
<dbReference type="PANTHER" id="PTHR15835">
    <property type="entry name" value="NUCLEAR-INTERACTING PARTNER OF ALK"/>
    <property type="match status" value="1"/>
</dbReference>
<organism evidence="10">
    <name type="scientific">Phallusia mammillata</name>
    <dbReference type="NCBI Taxonomy" id="59560"/>
    <lineage>
        <taxon>Eukaryota</taxon>
        <taxon>Metazoa</taxon>
        <taxon>Chordata</taxon>
        <taxon>Tunicata</taxon>
        <taxon>Ascidiacea</taxon>
        <taxon>Phlebobranchia</taxon>
        <taxon>Ascidiidae</taxon>
        <taxon>Phallusia</taxon>
    </lineage>
</organism>
<keyword evidence="5" id="KW-0539">Nucleus</keyword>
<evidence type="ECO:0000256" key="7">
    <source>
        <dbReference type="SAM" id="MobiDB-lite"/>
    </source>
</evidence>
<evidence type="ECO:0000259" key="9">
    <source>
        <dbReference type="Pfam" id="PF08600"/>
    </source>
</evidence>
<dbReference type="Pfam" id="PF08600">
    <property type="entry name" value="NuBaID_C"/>
    <property type="match status" value="1"/>
</dbReference>
<evidence type="ECO:0000256" key="5">
    <source>
        <dbReference type="ARBA" id="ARBA00023242"/>
    </source>
</evidence>
<gene>
    <name evidence="10" type="primary">Nipal3</name>
</gene>
<dbReference type="EMBL" id="LR788471">
    <property type="protein sequence ID" value="CAB3264333.1"/>
    <property type="molecule type" value="mRNA"/>
</dbReference>
<evidence type="ECO:0000256" key="1">
    <source>
        <dbReference type="ARBA" id="ARBA00004123"/>
    </source>
</evidence>
<keyword evidence="4" id="KW-0862">Zinc</keyword>